<dbReference type="InterPro" id="IPR001279">
    <property type="entry name" value="Metallo-B-lactamas"/>
</dbReference>
<dbReference type="GO" id="GO:0008800">
    <property type="term" value="F:beta-lactamase activity"/>
    <property type="evidence" value="ECO:0007669"/>
    <property type="project" value="UniProtKB-EC"/>
</dbReference>
<evidence type="ECO:0000256" key="2">
    <source>
        <dbReference type="ARBA" id="ARBA00001947"/>
    </source>
</evidence>
<dbReference type="NCBIfam" id="NF033088">
    <property type="entry name" value="bla_subclass_B1"/>
    <property type="match status" value="1"/>
</dbReference>
<dbReference type="InterPro" id="IPR050855">
    <property type="entry name" value="NDM-1-like"/>
</dbReference>
<dbReference type="SUPFAM" id="SSF56281">
    <property type="entry name" value="Metallo-hydrolase/oxidoreductase"/>
    <property type="match status" value="1"/>
</dbReference>
<dbReference type="InterPro" id="IPR036866">
    <property type="entry name" value="RibonucZ/Hydroxyglut_hydro"/>
</dbReference>
<comment type="subcellular location">
    <subcellularLocation>
        <location evidence="3">Periplasm</location>
    </subcellularLocation>
</comment>
<name>A0A444VME5_9FLAO</name>
<evidence type="ECO:0000256" key="1">
    <source>
        <dbReference type="ARBA" id="ARBA00001526"/>
    </source>
</evidence>
<keyword evidence="12" id="KW-0046">Antibiotic resistance</keyword>
<dbReference type="GO" id="GO:0008270">
    <property type="term" value="F:zinc ion binding"/>
    <property type="evidence" value="ECO:0007669"/>
    <property type="project" value="InterPro"/>
</dbReference>
<keyword evidence="9" id="KW-0574">Periplasm</keyword>
<evidence type="ECO:0000256" key="12">
    <source>
        <dbReference type="ARBA" id="ARBA00023251"/>
    </source>
</evidence>
<evidence type="ECO:0000313" key="14">
    <source>
        <dbReference type="EMBL" id="RYC51946.1"/>
    </source>
</evidence>
<dbReference type="GO" id="GO:0046677">
    <property type="term" value="P:response to antibiotic"/>
    <property type="evidence" value="ECO:0007669"/>
    <property type="project" value="UniProtKB-KW"/>
</dbReference>
<keyword evidence="8" id="KW-0732">Signal</keyword>
<comment type="catalytic activity">
    <reaction evidence="1">
        <text>a beta-lactam + H2O = a substituted beta-amino acid</text>
        <dbReference type="Rhea" id="RHEA:20401"/>
        <dbReference type="ChEBI" id="CHEBI:15377"/>
        <dbReference type="ChEBI" id="CHEBI:35627"/>
        <dbReference type="ChEBI" id="CHEBI:140347"/>
        <dbReference type="EC" id="3.5.2.6"/>
    </reaction>
</comment>
<keyword evidence="10" id="KW-0378">Hydrolase</keyword>
<evidence type="ECO:0000256" key="5">
    <source>
        <dbReference type="ARBA" id="ARBA00011245"/>
    </source>
</evidence>
<dbReference type="Gene3D" id="3.60.15.10">
    <property type="entry name" value="Ribonuclease Z/Hydroxyacylglutathione hydrolase-like"/>
    <property type="match status" value="1"/>
</dbReference>
<dbReference type="PANTHER" id="PTHR42951">
    <property type="entry name" value="METALLO-BETA-LACTAMASE DOMAIN-CONTAINING"/>
    <property type="match status" value="1"/>
</dbReference>
<dbReference type="PROSITE" id="PS51257">
    <property type="entry name" value="PROKAR_LIPOPROTEIN"/>
    <property type="match status" value="1"/>
</dbReference>
<dbReference type="EC" id="3.5.2.6" evidence="6"/>
<keyword evidence="7" id="KW-0479">Metal-binding</keyword>
<dbReference type="GO" id="GO:0017001">
    <property type="term" value="P:antibiotic catabolic process"/>
    <property type="evidence" value="ECO:0007669"/>
    <property type="project" value="InterPro"/>
</dbReference>
<feature type="domain" description="Metallo-beta-lactamase" evidence="13">
    <location>
        <begin position="56"/>
        <end position="225"/>
    </location>
</feature>
<accession>A0A444VME5</accession>
<evidence type="ECO:0000259" key="13">
    <source>
        <dbReference type="SMART" id="SM00849"/>
    </source>
</evidence>
<dbReference type="AlphaFoldDB" id="A0A444VME5"/>
<dbReference type="InterPro" id="IPR001018">
    <property type="entry name" value="Beta-lactamase_class-B_CS"/>
</dbReference>
<reference evidence="14 15" key="1">
    <citation type="submission" date="2014-04" db="EMBL/GenBank/DDBJ databases">
        <title>Whole genome of Muricauda olearia.</title>
        <authorList>
            <person name="Zhang X.-H."/>
            <person name="Tang K."/>
        </authorList>
    </citation>
    <scope>NUCLEOTIDE SEQUENCE [LARGE SCALE GENOMIC DNA]</scope>
    <source>
        <strain evidence="14 15">Th120</strain>
    </source>
</reference>
<dbReference type="InterPro" id="IPR058199">
    <property type="entry name" value="BlaB//VIM/IMP-1"/>
</dbReference>
<dbReference type="SMART" id="SM00849">
    <property type="entry name" value="Lactamase_B"/>
    <property type="match status" value="1"/>
</dbReference>
<evidence type="ECO:0000256" key="8">
    <source>
        <dbReference type="ARBA" id="ARBA00022729"/>
    </source>
</evidence>
<dbReference type="Proteomes" id="UP000290261">
    <property type="component" value="Unassembled WGS sequence"/>
</dbReference>
<evidence type="ECO:0000256" key="6">
    <source>
        <dbReference type="ARBA" id="ARBA00012865"/>
    </source>
</evidence>
<proteinExistence type="inferred from homology"/>
<evidence type="ECO:0000313" key="15">
    <source>
        <dbReference type="Proteomes" id="UP000290261"/>
    </source>
</evidence>
<evidence type="ECO:0000256" key="9">
    <source>
        <dbReference type="ARBA" id="ARBA00022764"/>
    </source>
</evidence>
<dbReference type="RefSeq" id="WP_129653498.1">
    <property type="nucleotide sequence ID" value="NZ_ML142908.1"/>
</dbReference>
<evidence type="ECO:0000256" key="10">
    <source>
        <dbReference type="ARBA" id="ARBA00022801"/>
    </source>
</evidence>
<dbReference type="EMBL" id="JJMP01000003">
    <property type="protein sequence ID" value="RYC51946.1"/>
    <property type="molecule type" value="Genomic_DNA"/>
</dbReference>
<keyword evidence="11" id="KW-0862">Zinc</keyword>
<gene>
    <name evidence="14" type="ORF">DN53_08655</name>
</gene>
<evidence type="ECO:0000256" key="7">
    <source>
        <dbReference type="ARBA" id="ARBA00022723"/>
    </source>
</evidence>
<comment type="similarity">
    <text evidence="4">Belongs to the metallo-beta-lactamase superfamily. Class-B beta-lactamase family.</text>
</comment>
<comment type="subunit">
    <text evidence="5">Monomer.</text>
</comment>
<comment type="cofactor">
    <cofactor evidence="2">
        <name>Zn(2+)</name>
        <dbReference type="ChEBI" id="CHEBI:29105"/>
    </cofactor>
</comment>
<organism evidence="14 15">
    <name type="scientific">Flagellimonas olearia</name>
    <dbReference type="NCBI Taxonomy" id="552546"/>
    <lineage>
        <taxon>Bacteria</taxon>
        <taxon>Pseudomonadati</taxon>
        <taxon>Bacteroidota</taxon>
        <taxon>Flavobacteriia</taxon>
        <taxon>Flavobacteriales</taxon>
        <taxon>Flavobacteriaceae</taxon>
        <taxon>Flagellimonas</taxon>
    </lineage>
</organism>
<dbReference type="CDD" id="cd16302">
    <property type="entry name" value="CcrA-like_MBL-B1"/>
    <property type="match status" value="1"/>
</dbReference>
<keyword evidence="15" id="KW-1185">Reference proteome</keyword>
<evidence type="ECO:0000256" key="4">
    <source>
        <dbReference type="ARBA" id="ARBA00005250"/>
    </source>
</evidence>
<evidence type="ECO:0000256" key="11">
    <source>
        <dbReference type="ARBA" id="ARBA00022833"/>
    </source>
</evidence>
<dbReference type="GO" id="GO:0042597">
    <property type="term" value="C:periplasmic space"/>
    <property type="evidence" value="ECO:0007669"/>
    <property type="project" value="UniProtKB-SubCell"/>
</dbReference>
<dbReference type="PROSITE" id="PS00744">
    <property type="entry name" value="BETA_LACTAMASE_B_2"/>
    <property type="match status" value="1"/>
</dbReference>
<dbReference type="Pfam" id="PF00753">
    <property type="entry name" value="Lactamase_B"/>
    <property type="match status" value="1"/>
</dbReference>
<dbReference type="PANTHER" id="PTHR42951:SF4">
    <property type="entry name" value="ACYL-COENZYME A THIOESTERASE MBLAC2"/>
    <property type="match status" value="1"/>
</dbReference>
<sequence>MKRFHLYAIFFLVLLGCTSKKTPIRYESDQLVVEQLTEHTFQHITYLNTQDFGKVACNGMIVIDQGEAIIFDTPNTDVESEELIQWVEEELGCTIKGVVTTHFHTDCLGGLQAFHKKNIPSYATEKTIELATAKGHPVPQVGFIGTKELNLGDKKVILDYVGEGHTQDNSIGYFPSEEVLFGGCLVKSLGAGKGNLEDANTAAWPQTIQNLKSKYPKASTIIPGHGKPGNADLLDFTAALFMD</sequence>
<comment type="caution">
    <text evidence="14">The sequence shown here is derived from an EMBL/GenBank/DDBJ whole genome shotgun (WGS) entry which is preliminary data.</text>
</comment>
<protein>
    <recommendedName>
        <fullName evidence="6">beta-lactamase</fullName>
        <ecNumber evidence="6">3.5.2.6</ecNumber>
    </recommendedName>
</protein>
<evidence type="ECO:0000256" key="3">
    <source>
        <dbReference type="ARBA" id="ARBA00004418"/>
    </source>
</evidence>